<evidence type="ECO:0000313" key="1">
    <source>
        <dbReference type="EMBL" id="SDW07137.1"/>
    </source>
</evidence>
<dbReference type="Proteomes" id="UP000199488">
    <property type="component" value="Unassembled WGS sequence"/>
</dbReference>
<dbReference type="RefSeq" id="WP_091610456.1">
    <property type="nucleotide sequence ID" value="NZ_FNNC01000001.1"/>
</dbReference>
<dbReference type="EMBL" id="FNNC01000001">
    <property type="protein sequence ID" value="SDW07137.1"/>
    <property type="molecule type" value="Genomic_DNA"/>
</dbReference>
<protein>
    <submittedName>
        <fullName evidence="1">Uncharacterized protein</fullName>
    </submittedName>
</protein>
<proteinExistence type="predicted"/>
<reference evidence="1 2" key="1">
    <citation type="submission" date="2016-10" db="EMBL/GenBank/DDBJ databases">
        <authorList>
            <person name="de Groot N.N."/>
        </authorList>
    </citation>
    <scope>NUCLEOTIDE SEQUENCE [LARGE SCALE GENOMIC DNA]</scope>
    <source>
        <strain evidence="1 2">DSM 23126</strain>
    </source>
</reference>
<accession>A0A1H2QIV2</accession>
<evidence type="ECO:0000313" key="2">
    <source>
        <dbReference type="Proteomes" id="UP000199488"/>
    </source>
</evidence>
<sequence>MLLTYSRPLWGASTKPLSVYDREAEVGSMHRWFHEQNDRPSRSSVHDVNIVMEAADRYAIVQQAFDKGHTWHVFQNHMHIADMTSLHSSKHKYAVTLSGMNHLPEVTIQLQWNGQGHIYVKDECVGETKRTGFLWKAAVETRTEQIAVGISPALLAAMVYAFWSGHS</sequence>
<keyword evidence="2" id="KW-1185">Reference proteome</keyword>
<name>A0A1H2QIV2_9BACI</name>
<dbReference type="OrthoDB" id="2963859at2"/>
<gene>
    <name evidence="1" type="ORF">SAMN05421781_0342</name>
</gene>
<dbReference type="AlphaFoldDB" id="A0A1H2QIV2"/>
<organism evidence="1 2">
    <name type="scientific">Marinococcus luteus</name>
    <dbReference type="NCBI Taxonomy" id="1122204"/>
    <lineage>
        <taxon>Bacteria</taxon>
        <taxon>Bacillati</taxon>
        <taxon>Bacillota</taxon>
        <taxon>Bacilli</taxon>
        <taxon>Bacillales</taxon>
        <taxon>Bacillaceae</taxon>
        <taxon>Marinococcus</taxon>
    </lineage>
</organism>